<sequence>MKKYISILFMLAAAMSMNAQQNVSFRSGKLVSPQVNEDNTVTFRIQAPKAKKVKVIADWEANKGTGIMKKDKEGVWTYTTPKLPSEMYTYRFDVDGVTSIDPTNPFTRRDVGNVFSIFYVGNGCADDYQVHDVAHGQVRTVWYHSNSANTDRRMNIYLPPTYGKTDEKFPVFYLLHGSGGDENAWLELGNIARIMDNLIAEKKCKPMIVVMPNGNIAKQAAAGETFENQNYKPVMTNFLPHFKDGTFETAFPEIVDYVDATFNTKADKAHRAIAGLSMGGLHSVMISANYPDLFDYVGLFSAGVNFKDVDMEAFPAYANLDTKLATQAKKGVKLYWIAIGKEDQHMNNNKLLMERLDKDGLKYTYHESSRGHIWSNWRQYTLQFVPQLFK</sequence>
<dbReference type="SUPFAM" id="SSF53474">
    <property type="entry name" value="alpha/beta-Hydrolases"/>
    <property type="match status" value="1"/>
</dbReference>
<keyword evidence="1" id="KW-0732">Signal</keyword>
<dbReference type="PANTHER" id="PTHR48098">
    <property type="entry name" value="ENTEROCHELIN ESTERASE-RELATED"/>
    <property type="match status" value="1"/>
</dbReference>
<dbReference type="RefSeq" id="WP_089545194.1">
    <property type="nucleotide sequence ID" value="NZ_NMPZ01000034.1"/>
</dbReference>
<dbReference type="GO" id="GO:0004553">
    <property type="term" value="F:hydrolase activity, hydrolyzing O-glycosyl compounds"/>
    <property type="evidence" value="ECO:0007669"/>
    <property type="project" value="InterPro"/>
</dbReference>
<feature type="signal peptide" evidence="1">
    <location>
        <begin position="1"/>
        <end position="19"/>
    </location>
</feature>
<protein>
    <submittedName>
        <fullName evidence="3">Esterase</fullName>
    </submittedName>
</protein>
<reference evidence="3 4" key="1">
    <citation type="submission" date="2017-07" db="EMBL/GenBank/DDBJ databases">
        <title>Draft genome sequence of Prevotella copri isolated from the gut of healthy adult Indian.</title>
        <authorList>
            <person name="Das B."/>
            <person name="Bag S."/>
            <person name="Ghosh T.S."/>
        </authorList>
    </citation>
    <scope>NUCLEOTIDE SEQUENCE [LARGE SCALE GENOMIC DNA]</scope>
    <source>
        <strain evidence="3 4">Indica</strain>
    </source>
</reference>
<dbReference type="InterPro" id="IPR004193">
    <property type="entry name" value="Glyco_hydro_13_N"/>
</dbReference>
<dbReference type="InterPro" id="IPR029058">
    <property type="entry name" value="AB_hydrolase_fold"/>
</dbReference>
<organism evidence="3 4">
    <name type="scientific">Segatella copri</name>
    <dbReference type="NCBI Taxonomy" id="165179"/>
    <lineage>
        <taxon>Bacteria</taxon>
        <taxon>Pseudomonadati</taxon>
        <taxon>Bacteroidota</taxon>
        <taxon>Bacteroidia</taxon>
        <taxon>Bacteroidales</taxon>
        <taxon>Prevotellaceae</taxon>
        <taxon>Segatella</taxon>
    </lineage>
</organism>
<dbReference type="AlphaFoldDB" id="A0AA91TH49"/>
<dbReference type="SUPFAM" id="SSF81296">
    <property type="entry name" value="E set domains"/>
    <property type="match status" value="1"/>
</dbReference>
<dbReference type="Pfam" id="PF02922">
    <property type="entry name" value="CBM_48"/>
    <property type="match status" value="1"/>
</dbReference>
<dbReference type="InterPro" id="IPR050583">
    <property type="entry name" value="Mycobacterial_A85_antigen"/>
</dbReference>
<proteinExistence type="predicted"/>
<dbReference type="Gene3D" id="3.40.50.1820">
    <property type="entry name" value="alpha/beta hydrolase"/>
    <property type="match status" value="1"/>
</dbReference>
<evidence type="ECO:0000256" key="1">
    <source>
        <dbReference type="SAM" id="SignalP"/>
    </source>
</evidence>
<evidence type="ECO:0000259" key="2">
    <source>
        <dbReference type="Pfam" id="PF02922"/>
    </source>
</evidence>
<name>A0AA91TH49_9BACT</name>
<feature type="chain" id="PRO_5041655809" evidence="1">
    <location>
        <begin position="20"/>
        <end position="390"/>
    </location>
</feature>
<dbReference type="GO" id="GO:0005975">
    <property type="term" value="P:carbohydrate metabolic process"/>
    <property type="evidence" value="ECO:0007669"/>
    <property type="project" value="InterPro"/>
</dbReference>
<dbReference type="InterPro" id="IPR000801">
    <property type="entry name" value="Esterase-like"/>
</dbReference>
<gene>
    <name evidence="3" type="ORF">CFT61_14955</name>
</gene>
<dbReference type="Gene3D" id="2.60.40.10">
    <property type="entry name" value="Immunoglobulins"/>
    <property type="match status" value="1"/>
</dbReference>
<feature type="domain" description="Glycoside hydrolase family 13 N-terminal" evidence="2">
    <location>
        <begin position="36"/>
        <end position="96"/>
    </location>
</feature>
<dbReference type="CDD" id="cd11294">
    <property type="entry name" value="E_set_Esterase_like_N"/>
    <property type="match status" value="1"/>
</dbReference>
<dbReference type="EMBL" id="NMPZ01000034">
    <property type="protein sequence ID" value="OXL42725.1"/>
    <property type="molecule type" value="Genomic_DNA"/>
</dbReference>
<dbReference type="GO" id="GO:0016747">
    <property type="term" value="F:acyltransferase activity, transferring groups other than amino-acyl groups"/>
    <property type="evidence" value="ECO:0007669"/>
    <property type="project" value="TreeGrafter"/>
</dbReference>
<evidence type="ECO:0000313" key="3">
    <source>
        <dbReference type="EMBL" id="OXL42725.1"/>
    </source>
</evidence>
<dbReference type="InterPro" id="IPR014756">
    <property type="entry name" value="Ig_E-set"/>
</dbReference>
<accession>A0AA91TH49</accession>
<dbReference type="PANTHER" id="PTHR48098:SF1">
    <property type="entry name" value="DIACYLGLYCEROL ACYLTRANSFERASE_MYCOLYLTRANSFERASE AG85A"/>
    <property type="match status" value="1"/>
</dbReference>
<evidence type="ECO:0000313" key="4">
    <source>
        <dbReference type="Proteomes" id="UP000215155"/>
    </source>
</evidence>
<dbReference type="InterPro" id="IPR013783">
    <property type="entry name" value="Ig-like_fold"/>
</dbReference>
<dbReference type="Proteomes" id="UP000215155">
    <property type="component" value="Unassembled WGS sequence"/>
</dbReference>
<comment type="caution">
    <text evidence="3">The sequence shown here is derived from an EMBL/GenBank/DDBJ whole genome shotgun (WGS) entry which is preliminary data.</text>
</comment>
<dbReference type="Pfam" id="PF00756">
    <property type="entry name" value="Esterase"/>
    <property type="match status" value="1"/>
</dbReference>